<dbReference type="Proteomes" id="UP000251075">
    <property type="component" value="Unassembled WGS sequence"/>
</dbReference>
<comment type="caution">
    <text evidence="1">The sequence shown here is derived from an EMBL/GenBank/DDBJ whole genome shotgun (WGS) entry which is preliminary data.</text>
</comment>
<keyword evidence="2" id="KW-1185">Reference proteome</keyword>
<organism evidence="1 2">
    <name type="scientific">Paramagnetospirillum kuznetsovii</name>
    <dbReference type="NCBI Taxonomy" id="2053833"/>
    <lineage>
        <taxon>Bacteria</taxon>
        <taxon>Pseudomonadati</taxon>
        <taxon>Pseudomonadota</taxon>
        <taxon>Alphaproteobacteria</taxon>
        <taxon>Rhodospirillales</taxon>
        <taxon>Magnetospirillaceae</taxon>
        <taxon>Paramagnetospirillum</taxon>
    </lineage>
</organism>
<proteinExistence type="predicted"/>
<dbReference type="SUPFAM" id="SSF53850">
    <property type="entry name" value="Periplasmic binding protein-like II"/>
    <property type="match status" value="1"/>
</dbReference>
<dbReference type="OrthoDB" id="5416480at2"/>
<gene>
    <name evidence="1" type="ORF">CU669_13170</name>
</gene>
<dbReference type="EMBL" id="PGTO01000010">
    <property type="protein sequence ID" value="RAU21379.1"/>
    <property type="molecule type" value="Genomic_DNA"/>
</dbReference>
<protein>
    <submittedName>
        <fullName evidence="1">Uncharacterized protein</fullName>
    </submittedName>
</protein>
<dbReference type="AlphaFoldDB" id="A0A364NWB2"/>
<dbReference type="Gene3D" id="3.40.190.10">
    <property type="entry name" value="Periplasmic binding protein-like II"/>
    <property type="match status" value="2"/>
</dbReference>
<evidence type="ECO:0000313" key="1">
    <source>
        <dbReference type="EMBL" id="RAU21379.1"/>
    </source>
</evidence>
<evidence type="ECO:0000313" key="2">
    <source>
        <dbReference type="Proteomes" id="UP000251075"/>
    </source>
</evidence>
<accession>A0A364NWB2</accession>
<reference evidence="1 2" key="1">
    <citation type="submission" date="2017-11" db="EMBL/GenBank/DDBJ databases">
        <title>Draft genome sequence of magnetotactic bacterium Magnetospirillum kuznetsovii LBB-42.</title>
        <authorList>
            <person name="Grouzdev D.S."/>
            <person name="Rysina M.S."/>
            <person name="Baslerov R.V."/>
            <person name="Koziaeva V."/>
        </authorList>
    </citation>
    <scope>NUCLEOTIDE SEQUENCE [LARGE SCALE GENOMIC DNA]</scope>
    <source>
        <strain evidence="1 2">LBB-42</strain>
    </source>
</reference>
<sequence length="245" mass="26289">MAALALCAVLPFGRMADARDLVVGVEAIDYSPVYGYRDGQFIGAGRAVLDAFATAKGHRLSYQAFPIKRLLAELIHGGIDLKFPDSPNWQTAVRGKRAIAYSDPVIAYIDGTIVRADRAHMGVDAVTRIGTVAGFTPFAWQDRIAAGKVTLTENPSFEALLRQLQTGRIDGAYANVAVALDVADTVLNMQGGLVFASKLPNIHDSYLLSSAKSPEVIAEFNDWLAKNQKQVADIIAASGAERGVR</sequence>
<name>A0A364NWB2_9PROT</name>